<keyword evidence="3" id="KW-1185">Reference proteome</keyword>
<evidence type="ECO:0000313" key="2">
    <source>
        <dbReference type="EMBL" id="GHB22772.1"/>
    </source>
</evidence>
<evidence type="ECO:0000256" key="1">
    <source>
        <dbReference type="SAM" id="MobiDB-lite"/>
    </source>
</evidence>
<feature type="region of interest" description="Disordered" evidence="1">
    <location>
        <begin position="61"/>
        <end position="80"/>
    </location>
</feature>
<name>A0ABQ3E0Z0_9GAMM</name>
<reference evidence="3" key="1">
    <citation type="journal article" date="2019" name="Int. J. Syst. Evol. Microbiol.">
        <title>The Global Catalogue of Microorganisms (GCM) 10K type strain sequencing project: providing services to taxonomists for standard genome sequencing and annotation.</title>
        <authorList>
            <consortium name="The Broad Institute Genomics Platform"/>
            <consortium name="The Broad Institute Genome Sequencing Center for Infectious Disease"/>
            <person name="Wu L."/>
            <person name="Ma J."/>
        </authorList>
    </citation>
    <scope>NUCLEOTIDE SEQUENCE [LARGE SCALE GENOMIC DNA]</scope>
    <source>
        <strain evidence="3">KCTC 32998</strain>
    </source>
</reference>
<accession>A0ABQ3E0Z0</accession>
<dbReference type="EMBL" id="BMZI01000004">
    <property type="protein sequence ID" value="GHB22772.1"/>
    <property type="molecule type" value="Genomic_DNA"/>
</dbReference>
<comment type="caution">
    <text evidence="2">The sequence shown here is derived from an EMBL/GenBank/DDBJ whole genome shotgun (WGS) entry which is preliminary data.</text>
</comment>
<proteinExistence type="predicted"/>
<protein>
    <submittedName>
        <fullName evidence="2">Uncharacterized protein</fullName>
    </submittedName>
</protein>
<gene>
    <name evidence="2" type="ORF">GCM10009038_22220</name>
</gene>
<evidence type="ECO:0000313" key="3">
    <source>
        <dbReference type="Proteomes" id="UP000646745"/>
    </source>
</evidence>
<dbReference type="Proteomes" id="UP000646745">
    <property type="component" value="Unassembled WGS sequence"/>
</dbReference>
<sequence length="80" mass="8801">MEQEASVMRLMKHEMSSDPLTRRNRRQPGSLASLADAAGMPVGTLKSRIRALVDKGVPREEAIQQALSQPLAPQGRPRQP</sequence>
<feature type="region of interest" description="Disordered" evidence="1">
    <location>
        <begin position="1"/>
        <end position="40"/>
    </location>
</feature>
<organism evidence="2 3">
    <name type="scientific">Salinicola rhizosphaerae</name>
    <dbReference type="NCBI Taxonomy" id="1443141"/>
    <lineage>
        <taxon>Bacteria</taxon>
        <taxon>Pseudomonadati</taxon>
        <taxon>Pseudomonadota</taxon>
        <taxon>Gammaproteobacteria</taxon>
        <taxon>Oceanospirillales</taxon>
        <taxon>Halomonadaceae</taxon>
        <taxon>Salinicola</taxon>
    </lineage>
</organism>